<dbReference type="RefSeq" id="WP_092842104.1">
    <property type="nucleotide sequence ID" value="NZ_FOVP01000030.1"/>
</dbReference>
<dbReference type="Pfam" id="PF01755">
    <property type="entry name" value="Glyco_transf_25"/>
    <property type="match status" value="1"/>
</dbReference>
<evidence type="ECO:0000259" key="1">
    <source>
        <dbReference type="Pfam" id="PF01755"/>
    </source>
</evidence>
<dbReference type="Proteomes" id="UP000198599">
    <property type="component" value="Unassembled WGS sequence"/>
</dbReference>
<dbReference type="AlphaFoldDB" id="A0A1I5GGA7"/>
<gene>
    <name evidence="2" type="ORF">SAMN04487859_13015</name>
</gene>
<dbReference type="OrthoDB" id="259382at2"/>
<feature type="domain" description="Glycosyl transferase family 25" evidence="1">
    <location>
        <begin position="4"/>
        <end position="103"/>
    </location>
</feature>
<dbReference type="GO" id="GO:0016740">
    <property type="term" value="F:transferase activity"/>
    <property type="evidence" value="ECO:0007669"/>
    <property type="project" value="UniProtKB-KW"/>
</dbReference>
<evidence type="ECO:0000313" key="3">
    <source>
        <dbReference type="Proteomes" id="UP000198599"/>
    </source>
</evidence>
<sequence>MQVHAFVLHLLRATVRRDNARDLLANCALPGELWAAVDGATLSSTELSATIGAGLFGPAYPFPLNTGEIGCFLSHRQIWAEIVRRDLSAGLIIEDDAAITPEIYRTALGLARTHIEPLGYIQFQTRALKGRSRLIDMAGGCALSIPERGGLRSTAQMVSHATARHLLTLSDRFDRPVDTFVQSHWQTGLRPATILPSGISDIADRLDGSTIQGAARLPALARLGREWARYRYRRGVAEASRHSMAPAEGGFAIGDAE</sequence>
<accession>A0A1I5GGA7</accession>
<dbReference type="CDD" id="cd06532">
    <property type="entry name" value="Glyco_transf_25"/>
    <property type="match status" value="1"/>
</dbReference>
<evidence type="ECO:0000313" key="2">
    <source>
        <dbReference type="EMBL" id="SFO35054.1"/>
    </source>
</evidence>
<proteinExistence type="predicted"/>
<protein>
    <submittedName>
        <fullName evidence="2">Glycosyltransferase involved in LPS biosynthesis, GR25 family</fullName>
    </submittedName>
</protein>
<reference evidence="3" key="1">
    <citation type="submission" date="2016-10" db="EMBL/GenBank/DDBJ databases">
        <authorList>
            <person name="Varghese N."/>
            <person name="Submissions S."/>
        </authorList>
    </citation>
    <scope>NUCLEOTIDE SEQUENCE [LARGE SCALE GENOMIC DNA]</scope>
    <source>
        <strain evidence="3">DSM 28463</strain>
    </source>
</reference>
<dbReference type="InterPro" id="IPR002654">
    <property type="entry name" value="Glyco_trans_25"/>
</dbReference>
<organism evidence="2 3">
    <name type="scientific">Roseovarius lutimaris</name>
    <dbReference type="NCBI Taxonomy" id="1005928"/>
    <lineage>
        <taxon>Bacteria</taxon>
        <taxon>Pseudomonadati</taxon>
        <taxon>Pseudomonadota</taxon>
        <taxon>Alphaproteobacteria</taxon>
        <taxon>Rhodobacterales</taxon>
        <taxon>Roseobacteraceae</taxon>
        <taxon>Roseovarius</taxon>
    </lineage>
</organism>
<dbReference type="STRING" id="1005928.SAMN04487859_13015"/>
<keyword evidence="3" id="KW-1185">Reference proteome</keyword>
<name>A0A1I5GGA7_9RHOB</name>
<dbReference type="EMBL" id="FOVP01000030">
    <property type="protein sequence ID" value="SFO35054.1"/>
    <property type="molecule type" value="Genomic_DNA"/>
</dbReference>
<keyword evidence="2" id="KW-0808">Transferase</keyword>